<dbReference type="Gene3D" id="3.30.565.10">
    <property type="entry name" value="Histidine kinase-like ATPase, C-terminal domain"/>
    <property type="match status" value="1"/>
</dbReference>
<dbReference type="EMBL" id="CP091139">
    <property type="protein sequence ID" value="UUT35215.1"/>
    <property type="molecule type" value="Genomic_DNA"/>
</dbReference>
<keyword evidence="4" id="KW-0418">Kinase</keyword>
<evidence type="ECO:0000256" key="4">
    <source>
        <dbReference type="ARBA" id="ARBA00022777"/>
    </source>
</evidence>
<accession>A0ABY5NJ68</accession>
<proteinExistence type="predicted"/>
<dbReference type="PANTHER" id="PTHR24421">
    <property type="entry name" value="NITRATE/NITRITE SENSOR PROTEIN NARX-RELATED"/>
    <property type="match status" value="1"/>
</dbReference>
<dbReference type="RefSeq" id="WP_259611774.1">
    <property type="nucleotide sequence ID" value="NZ_CP091139.2"/>
</dbReference>
<evidence type="ECO:0000256" key="6">
    <source>
        <dbReference type="SAM" id="MobiDB-lite"/>
    </source>
</evidence>
<dbReference type="InterPro" id="IPR050482">
    <property type="entry name" value="Sensor_HK_TwoCompSys"/>
</dbReference>
<evidence type="ECO:0000256" key="2">
    <source>
        <dbReference type="ARBA" id="ARBA00012438"/>
    </source>
</evidence>
<reference evidence="7" key="1">
    <citation type="submission" date="2022-01" db="EMBL/GenBank/DDBJ databases">
        <title>Microbacterium eymi and Microbacterium rhizovicinus sp. nov., isolated from the rhizospheric soil of Elymus tsukushiensis, a plant native to the Dokdo Islands, Republic of Korea.</title>
        <authorList>
            <person name="Hwang Y.J."/>
        </authorList>
    </citation>
    <scope>NUCLEOTIDE SEQUENCE</scope>
    <source>
        <strain evidence="7">KUDC0405</strain>
    </source>
</reference>
<dbReference type="PANTHER" id="PTHR24421:SF10">
    <property type="entry name" value="NITRATE_NITRITE SENSOR PROTEIN NARQ"/>
    <property type="match status" value="1"/>
</dbReference>
<feature type="region of interest" description="Disordered" evidence="6">
    <location>
        <begin position="12"/>
        <end position="66"/>
    </location>
</feature>
<dbReference type="Proteomes" id="UP001054811">
    <property type="component" value="Chromosome"/>
</dbReference>
<keyword evidence="8" id="KW-1185">Reference proteome</keyword>
<evidence type="ECO:0000313" key="8">
    <source>
        <dbReference type="Proteomes" id="UP001054811"/>
    </source>
</evidence>
<sequence length="66" mass="6604">MHRDGDRLVVVVDDDGTGTGAGAGAEGGGMRGMRERAGLLGGTVEVQPGPDGGTRVRADLPWEGSA</sequence>
<gene>
    <name evidence="7" type="ORF">L2X98_33920</name>
</gene>
<dbReference type="InterPro" id="IPR036890">
    <property type="entry name" value="HATPase_C_sf"/>
</dbReference>
<evidence type="ECO:0000256" key="1">
    <source>
        <dbReference type="ARBA" id="ARBA00000085"/>
    </source>
</evidence>
<keyword evidence="3" id="KW-0808">Transferase</keyword>
<feature type="compositionally biased region" description="Gly residues" evidence="6">
    <location>
        <begin position="17"/>
        <end position="31"/>
    </location>
</feature>
<evidence type="ECO:0000313" key="7">
    <source>
        <dbReference type="EMBL" id="UUT35215.1"/>
    </source>
</evidence>
<keyword evidence="5" id="KW-0902">Two-component regulatory system</keyword>
<name>A0ABY5NJ68_9MICO</name>
<dbReference type="SUPFAM" id="SSF55874">
    <property type="entry name" value="ATPase domain of HSP90 chaperone/DNA topoisomerase II/histidine kinase"/>
    <property type="match status" value="1"/>
</dbReference>
<organism evidence="7 8">
    <name type="scientific">Microbacterium elymi</name>
    <dbReference type="NCBI Taxonomy" id="2909587"/>
    <lineage>
        <taxon>Bacteria</taxon>
        <taxon>Bacillati</taxon>
        <taxon>Actinomycetota</taxon>
        <taxon>Actinomycetes</taxon>
        <taxon>Micrococcales</taxon>
        <taxon>Microbacteriaceae</taxon>
        <taxon>Microbacterium</taxon>
    </lineage>
</organism>
<comment type="catalytic activity">
    <reaction evidence="1">
        <text>ATP + protein L-histidine = ADP + protein N-phospho-L-histidine.</text>
        <dbReference type="EC" id="2.7.13.3"/>
    </reaction>
</comment>
<evidence type="ECO:0000256" key="3">
    <source>
        <dbReference type="ARBA" id="ARBA00022679"/>
    </source>
</evidence>
<protein>
    <recommendedName>
        <fullName evidence="2">histidine kinase</fullName>
        <ecNumber evidence="2">2.7.13.3</ecNumber>
    </recommendedName>
</protein>
<dbReference type="EC" id="2.7.13.3" evidence="2"/>
<evidence type="ECO:0000256" key="5">
    <source>
        <dbReference type="ARBA" id="ARBA00023012"/>
    </source>
</evidence>